<evidence type="ECO:0000256" key="4">
    <source>
        <dbReference type="SAM" id="MobiDB-lite"/>
    </source>
</evidence>
<feature type="repeat" description="WD" evidence="3">
    <location>
        <begin position="504"/>
        <end position="545"/>
    </location>
</feature>
<dbReference type="PROSITE" id="PS00678">
    <property type="entry name" value="WD_REPEATS_1"/>
    <property type="match status" value="1"/>
</dbReference>
<keyword evidence="1 3" id="KW-0853">WD repeat</keyword>
<dbReference type="EMBL" id="CP092874">
    <property type="protein sequence ID" value="UYV75056.1"/>
    <property type="molecule type" value="Genomic_DNA"/>
</dbReference>
<evidence type="ECO:0000313" key="5">
    <source>
        <dbReference type="EMBL" id="UYV75056.1"/>
    </source>
</evidence>
<dbReference type="InterPro" id="IPR001680">
    <property type="entry name" value="WD40_rpt"/>
</dbReference>
<dbReference type="PANTHER" id="PTHR44090">
    <property type="entry name" value="WD REPEAT-CONTAINING PROTEIN 61"/>
    <property type="match status" value="1"/>
</dbReference>
<feature type="repeat" description="WD" evidence="3">
    <location>
        <begin position="462"/>
        <end position="503"/>
    </location>
</feature>
<evidence type="ECO:0000256" key="3">
    <source>
        <dbReference type="PROSITE-ProRule" id="PRU00221"/>
    </source>
</evidence>
<dbReference type="InterPro" id="IPR036322">
    <property type="entry name" value="WD40_repeat_dom_sf"/>
</dbReference>
<accession>A0ABY6L1P3</accession>
<proteinExistence type="predicted"/>
<evidence type="ECO:0000256" key="1">
    <source>
        <dbReference type="ARBA" id="ARBA00022574"/>
    </source>
</evidence>
<reference evidence="5 6" key="1">
    <citation type="submission" date="2022-01" db="EMBL/GenBank/DDBJ databases">
        <title>A chromosomal length assembly of Cordylochernes scorpioides.</title>
        <authorList>
            <person name="Zeh D."/>
            <person name="Zeh J."/>
        </authorList>
    </citation>
    <scope>NUCLEOTIDE SEQUENCE [LARGE SCALE GENOMIC DNA]</scope>
    <source>
        <strain evidence="5">IN4F17</strain>
        <tissue evidence="5">Whole Body</tissue>
    </source>
</reference>
<dbReference type="InterPro" id="IPR051510">
    <property type="entry name" value="SKI8"/>
</dbReference>
<keyword evidence="2" id="KW-0677">Repeat</keyword>
<dbReference type="CDD" id="cd00200">
    <property type="entry name" value="WD40"/>
    <property type="match status" value="1"/>
</dbReference>
<evidence type="ECO:0000256" key="2">
    <source>
        <dbReference type="ARBA" id="ARBA00022737"/>
    </source>
</evidence>
<feature type="region of interest" description="Disordered" evidence="4">
    <location>
        <begin position="122"/>
        <end position="142"/>
    </location>
</feature>
<gene>
    <name evidence="5" type="ORF">LAZ67_12002255</name>
</gene>
<dbReference type="SUPFAM" id="SSF50978">
    <property type="entry name" value="WD40 repeat-like"/>
    <property type="match status" value="1"/>
</dbReference>
<dbReference type="Gene3D" id="2.130.10.10">
    <property type="entry name" value="YVTN repeat-like/Quinoprotein amine dehydrogenase"/>
    <property type="match status" value="1"/>
</dbReference>
<feature type="repeat" description="WD" evidence="3">
    <location>
        <begin position="588"/>
        <end position="623"/>
    </location>
</feature>
<dbReference type="InterPro" id="IPR019775">
    <property type="entry name" value="WD40_repeat_CS"/>
</dbReference>
<dbReference type="InterPro" id="IPR015943">
    <property type="entry name" value="WD40/YVTN_repeat-like_dom_sf"/>
</dbReference>
<organism evidence="5 6">
    <name type="scientific">Cordylochernes scorpioides</name>
    <dbReference type="NCBI Taxonomy" id="51811"/>
    <lineage>
        <taxon>Eukaryota</taxon>
        <taxon>Metazoa</taxon>
        <taxon>Ecdysozoa</taxon>
        <taxon>Arthropoda</taxon>
        <taxon>Chelicerata</taxon>
        <taxon>Arachnida</taxon>
        <taxon>Pseudoscorpiones</taxon>
        <taxon>Cheliferoidea</taxon>
        <taxon>Chernetidae</taxon>
        <taxon>Cordylochernes</taxon>
    </lineage>
</organism>
<dbReference type="PROSITE" id="PS50294">
    <property type="entry name" value="WD_REPEATS_REGION"/>
    <property type="match status" value="4"/>
</dbReference>
<dbReference type="PANTHER" id="PTHR44090:SF1">
    <property type="entry name" value="SUPERKILLER COMPLEX PROTEIN 8"/>
    <property type="match status" value="1"/>
</dbReference>
<dbReference type="Proteomes" id="UP001235939">
    <property type="component" value="Chromosome 12"/>
</dbReference>
<feature type="repeat" description="WD" evidence="3">
    <location>
        <begin position="378"/>
        <end position="419"/>
    </location>
</feature>
<dbReference type="SMART" id="SM00320">
    <property type="entry name" value="WD40"/>
    <property type="match status" value="7"/>
</dbReference>
<protein>
    <submittedName>
        <fullName evidence="5">WDR61</fullName>
    </submittedName>
</protein>
<dbReference type="PROSITE" id="PS50082">
    <property type="entry name" value="WD_REPEATS_2"/>
    <property type="match status" value="5"/>
</dbReference>
<dbReference type="Pfam" id="PF00400">
    <property type="entry name" value="WD40"/>
    <property type="match status" value="5"/>
</dbReference>
<sequence>METSEALHWTRQQQQKIDMDPEQQPYIPKIDITTAVIKIMSKLFTFLRIDYDIFSTIVHPSYILDVFLSYEFFIPILNLTNGMLQGDFWNCINDTIQVHVVQAMIIMVGRSRQLLLLKKCPMRESNPGRSGRKPNGSTSLPPTPVVTVNAPNVYTSRNQINFCIYQDDTQNHEAFYVLVVVDYGTIYHSTRLFGGTTTTIGTLQRRLVWTLRKDDTQNREAFYVLVVVDYGTIYHSTRLFGSTYITIGTIQRILVWPLRKDDMQNREAFHKKWLFPFLRIDYDIFSTVVHPSYILDVFLPYEFSIPILNLTNGMLQGDFWNCINDTIQEEQAHDANIWACAWRKNEKDETDYIVTGSIDDIVKSWKWNGQSLELKHIFEGHSLGVFDTDINKDGTIASSCSLDSIINLWNLETGENILKIQPGPVDAWGAKFSPDSKTIASGSNMGKINLFNVENGKTELTLDTKGKFTLSISFSPDGKYLASGAIDGIIKIFDIATGKLVQTLEGHAMPIRSLMFSKDSQFLITASDDCHIKIYDVQQGNLVCTLSGHSSWVLTLDVSPDGKHFVSGSSDKSVKLWDLNTRECIHTFTEHSDQVWSTKFNSDGSKIVSVSDDKSILIYELQF</sequence>
<evidence type="ECO:0000313" key="6">
    <source>
        <dbReference type="Proteomes" id="UP001235939"/>
    </source>
</evidence>
<keyword evidence="6" id="KW-1185">Reference proteome</keyword>
<name>A0ABY6L1P3_9ARAC</name>
<feature type="repeat" description="WD" evidence="3">
    <location>
        <begin position="546"/>
        <end position="587"/>
    </location>
</feature>